<dbReference type="RefSeq" id="WP_005727428.1">
    <property type="nucleotide sequence ID" value="NZ_JH932272.1"/>
</dbReference>
<sequence length="53" mass="6257">MKKLNEEELVEVKGGFAITNMVFNQNLFAMNNIVNKSKRPLFHFNWKKFLGLK</sequence>
<organism evidence="1 2">
    <name type="scientific">Lactobacillus crispatus FB077-07</name>
    <dbReference type="NCBI Taxonomy" id="883092"/>
    <lineage>
        <taxon>Bacteria</taxon>
        <taxon>Bacillati</taxon>
        <taxon>Bacillota</taxon>
        <taxon>Bacilli</taxon>
        <taxon>Lactobacillales</taxon>
        <taxon>Lactobacillaceae</taxon>
        <taxon>Lactobacillus</taxon>
    </lineage>
</organism>
<evidence type="ECO:0008006" key="3">
    <source>
        <dbReference type="Google" id="ProtNLM"/>
    </source>
</evidence>
<evidence type="ECO:0000313" key="1">
    <source>
        <dbReference type="EMBL" id="EKB71674.1"/>
    </source>
</evidence>
<proteinExistence type="predicted"/>
<comment type="caution">
    <text evidence="1">The sequence shown here is derived from an EMBL/GenBank/DDBJ whole genome shotgun (WGS) entry which is preliminary data.</text>
</comment>
<dbReference type="PATRIC" id="fig|883092.3.peg.805"/>
<accession>K1NU00</accession>
<dbReference type="Proteomes" id="UP000004722">
    <property type="component" value="Unassembled WGS sequence"/>
</dbReference>
<protein>
    <recommendedName>
        <fullName evidence="3">Bacteriocin-type signal sequence</fullName>
    </recommendedName>
</protein>
<reference evidence="1 2" key="1">
    <citation type="submission" date="2012-07" db="EMBL/GenBank/DDBJ databases">
        <title>The Genome Sequence of Lactobacillus crispatus FB077-07.</title>
        <authorList>
            <consortium name="The Broad Institute Genome Sequencing Platform"/>
            <person name="Earl A."/>
            <person name="Ward D."/>
            <person name="Feldgarden M."/>
            <person name="Gevers D."/>
            <person name="Saerens B."/>
            <person name="Vaneechoutte M."/>
            <person name="Walker B."/>
            <person name="Young S.K."/>
            <person name="Zeng Q."/>
            <person name="Gargeya S."/>
            <person name="Fitzgerald M."/>
            <person name="Haas B."/>
            <person name="Abouelleil A."/>
            <person name="Alvarado L."/>
            <person name="Arachchi H.M."/>
            <person name="Berlin A.M."/>
            <person name="Chapman S.B."/>
            <person name="Goldberg J."/>
            <person name="Griggs A."/>
            <person name="Gujja S."/>
            <person name="Hansen M."/>
            <person name="Howarth C."/>
            <person name="Imamovic A."/>
            <person name="Larimer J."/>
            <person name="McCowen C."/>
            <person name="Montmayeur A."/>
            <person name="Murphy C."/>
            <person name="Neiman D."/>
            <person name="Pearson M."/>
            <person name="Priest M."/>
            <person name="Roberts A."/>
            <person name="Saif S."/>
            <person name="Shea T."/>
            <person name="Sisk P."/>
            <person name="Sykes S."/>
            <person name="Wortman J."/>
            <person name="Nusbaum C."/>
            <person name="Birren B."/>
        </authorList>
    </citation>
    <scope>NUCLEOTIDE SEQUENCE [LARGE SCALE GENOMIC DNA]</scope>
    <source>
        <strain evidence="1 2">FB077-07</strain>
    </source>
</reference>
<evidence type="ECO:0000313" key="2">
    <source>
        <dbReference type="Proteomes" id="UP000004722"/>
    </source>
</evidence>
<dbReference type="HOGENOM" id="CLU_3154107_0_0_9"/>
<dbReference type="EMBL" id="AGZG01000041">
    <property type="protein sequence ID" value="EKB71674.1"/>
    <property type="molecule type" value="Genomic_DNA"/>
</dbReference>
<gene>
    <name evidence="1" type="ORF">HMPREF9249_00813</name>
</gene>
<name>K1NU00_9LACO</name>
<dbReference type="AlphaFoldDB" id="K1NU00"/>